<proteinExistence type="predicted"/>
<name>A0A0H3ADE8_VIBC3</name>
<evidence type="ECO:0000313" key="1">
    <source>
        <dbReference type="EMBL" id="ABQ18734.1"/>
    </source>
</evidence>
<gene>
    <name evidence="1" type="ordered locus">VC0395_0774</name>
</gene>
<evidence type="ECO:0000313" key="2">
    <source>
        <dbReference type="Proteomes" id="UP000000249"/>
    </source>
</evidence>
<dbReference type="RefSeq" id="WP_000701626.1">
    <property type="nucleotide sequence ID" value="NC_009456.1"/>
</dbReference>
<sequence length="60" mass="6746">MKIQLKHPYDKLAGELADLTGLSPTQLTIQLMQELQIKISETNAQEEAKENNNNVKVLPN</sequence>
<dbReference type="AlphaFoldDB" id="A0A0H3ADE8"/>
<protein>
    <submittedName>
        <fullName evidence="1">Uncharacterized protein</fullName>
    </submittedName>
</protein>
<organism evidence="1 2">
    <name type="scientific">Vibrio cholerae serotype O1 (strain ATCC 39541 / Classical Ogawa 395 / O395)</name>
    <dbReference type="NCBI Taxonomy" id="345073"/>
    <lineage>
        <taxon>Bacteria</taxon>
        <taxon>Pseudomonadati</taxon>
        <taxon>Pseudomonadota</taxon>
        <taxon>Gammaproteobacteria</taxon>
        <taxon>Vibrionales</taxon>
        <taxon>Vibrionaceae</taxon>
        <taxon>Vibrio</taxon>
    </lineage>
</organism>
<reference evidence="1 2" key="1">
    <citation type="submission" date="2007-03" db="EMBL/GenBank/DDBJ databases">
        <authorList>
            <person name="Heidelberg J."/>
        </authorList>
    </citation>
    <scope>NUCLEOTIDE SEQUENCE [LARGE SCALE GENOMIC DNA]</scope>
    <source>
        <strain evidence="2">ATCC 39541 / Classical Ogawa 395 / O395</strain>
    </source>
</reference>
<dbReference type="Proteomes" id="UP000000249">
    <property type="component" value="Chromosome 2"/>
</dbReference>
<dbReference type="EMBL" id="CP000626">
    <property type="protein sequence ID" value="ABQ18734.1"/>
    <property type="molecule type" value="Genomic_DNA"/>
</dbReference>
<dbReference type="KEGG" id="vco:VC0395_0774"/>
<accession>A0A0H3ADE8</accession>